<keyword evidence="9 14" id="KW-0862">Zinc</keyword>
<feature type="binding site" description="in other chain" evidence="13">
    <location>
        <position position="176"/>
    </location>
    <ligand>
        <name>UDP-alpha-D-glucose</name>
        <dbReference type="ChEBI" id="CHEBI:58885"/>
        <note>ligand shared between dimeric partners</note>
    </ligand>
</feature>
<keyword evidence="7 16" id="KW-0548">Nucleotidyltransferase</keyword>
<evidence type="ECO:0000256" key="8">
    <source>
        <dbReference type="ARBA" id="ARBA00022723"/>
    </source>
</evidence>
<dbReference type="NCBIfam" id="TIGR00209">
    <property type="entry name" value="galT_1"/>
    <property type="match status" value="1"/>
</dbReference>
<evidence type="ECO:0000256" key="7">
    <source>
        <dbReference type="ARBA" id="ARBA00022695"/>
    </source>
</evidence>
<dbReference type="SUPFAM" id="SSF54197">
    <property type="entry name" value="HIT-like"/>
    <property type="match status" value="2"/>
</dbReference>
<evidence type="ECO:0000256" key="1">
    <source>
        <dbReference type="ARBA" id="ARBA00001107"/>
    </source>
</evidence>
<comment type="cofactor">
    <cofactor evidence="14">
        <name>Zn(2+)</name>
        <dbReference type="ChEBI" id="CHEBI:29105"/>
    </cofactor>
    <text evidence="14">Binds 1 zinc ion per subunit.</text>
</comment>
<dbReference type="Proteomes" id="UP000242525">
    <property type="component" value="Unassembled WGS sequence"/>
</dbReference>
<evidence type="ECO:0000256" key="5">
    <source>
        <dbReference type="ARBA" id="ARBA00016340"/>
    </source>
</evidence>
<dbReference type="UniPathway" id="UPA00214"/>
<reference evidence="20 22" key="1">
    <citation type="submission" date="2014-03" db="EMBL/GenBank/DDBJ databases">
        <authorList>
            <person name="Casaregola S."/>
        </authorList>
    </citation>
    <scope>NUCLEOTIDE SEQUENCE [LARGE SCALE GENOMIC DNA]</scope>
    <source>
        <strain evidence="20 22">CLIB 918</strain>
    </source>
</reference>
<dbReference type="CDD" id="cd00608">
    <property type="entry name" value="GalT"/>
    <property type="match status" value="1"/>
</dbReference>
<evidence type="ECO:0000256" key="14">
    <source>
        <dbReference type="PIRSR" id="PIRSR000808-3"/>
    </source>
</evidence>
<dbReference type="Proteomes" id="UP000750522">
    <property type="component" value="Unassembled WGS sequence"/>
</dbReference>
<keyword evidence="22" id="KW-1185">Reference proteome</keyword>
<evidence type="ECO:0000256" key="2">
    <source>
        <dbReference type="ARBA" id="ARBA00004947"/>
    </source>
</evidence>
<dbReference type="InterPro" id="IPR001937">
    <property type="entry name" value="GalP_UDPtransf1"/>
</dbReference>
<reference evidence="21" key="2">
    <citation type="journal article" date="2020" name="Front. Microbiol.">
        <title>Phenotypic and Genetic Characterization of the Cheese Ripening Yeast Geotrichum candidum.</title>
        <authorList>
            <person name="Perkins V."/>
            <person name="Vignola S."/>
            <person name="Lessard M.H."/>
            <person name="Plante P.L."/>
            <person name="Corbeil J."/>
            <person name="Dugat-Bony E."/>
            <person name="Frenette M."/>
            <person name="Labrie S."/>
        </authorList>
    </citation>
    <scope>NUCLEOTIDE SEQUENCE</scope>
    <source>
        <strain evidence="21">LMA-70</strain>
    </source>
</reference>
<feature type="binding site" description="in other chain" evidence="13">
    <location>
        <begin position="167"/>
        <end position="169"/>
    </location>
    <ligand>
        <name>UDP-alpha-D-glucose</name>
        <dbReference type="ChEBI" id="CHEBI:58885"/>
        <note>ligand shared between dimeric partners</note>
    </ligand>
</feature>
<feature type="region of interest" description="Disordered" evidence="17">
    <location>
        <begin position="28"/>
        <end position="49"/>
    </location>
</feature>
<feature type="binding site" evidence="13">
    <location>
        <begin position="320"/>
        <end position="321"/>
    </location>
    <ligand>
        <name>UDP-alpha-D-glucose</name>
        <dbReference type="ChEBI" id="CHEBI:58885"/>
        <note>ligand shared between dimeric partners</note>
    </ligand>
</feature>
<dbReference type="NCBIfam" id="NF008724">
    <property type="entry name" value="PRK11720.1"/>
    <property type="match status" value="1"/>
</dbReference>
<dbReference type="GO" id="GO:0008108">
    <property type="term" value="F:UDP-glucose:hexose-1-phosphate uridylyltransferase activity"/>
    <property type="evidence" value="ECO:0007669"/>
    <property type="project" value="UniProtKB-EC"/>
</dbReference>
<comment type="pathway">
    <text evidence="2 16">Carbohydrate metabolism; galactose metabolism.</text>
</comment>
<sequence length="354" mass="40225">MTNNTNTLEPHRRYNPLHKSWVLVSPHRTQRPWQGAQEQPQTEQRPQYDPKCYLCPGNTRAQGDVNPVYTETFVFPNDYAAVKEQVPPAPSGTQEDFAGSELFQAEQVTGKCKVICFSPRHDLTLARMTPEQLEVIVGAWQEVYTSALEDPTIKYCQIFENKGAAMGCSNPHPHGQAWMTSVVPEEPAVERLALREFHDKHGHGLLEEYVEKEAAAQIRVVAETPSFIAVVPYWATWPFEILVVSKRRVANVAQLTASEKTDLASVLKQVTVRYDNLFKCSFPYSMGMHQGEDDNENHFHLHFYPPLLRSATVRKFLVGFEMLGMPQRDLTPEKAAEMLRAVSGDVHYLDELEQ</sequence>
<gene>
    <name evidence="20" type="ORF">BN980_GECA22s01396g</name>
    <name evidence="21" type="ORF">DV451_003452</name>
</gene>
<dbReference type="Pfam" id="PF02744">
    <property type="entry name" value="GalP_UDP_tr_C"/>
    <property type="match status" value="1"/>
</dbReference>
<dbReference type="EC" id="2.7.7.12" evidence="4 16"/>
<evidence type="ECO:0000256" key="6">
    <source>
        <dbReference type="ARBA" id="ARBA00022679"/>
    </source>
</evidence>
<dbReference type="PIRSF" id="PIRSF000808">
    <property type="entry name" value="GalT"/>
    <property type="match status" value="1"/>
</dbReference>
<evidence type="ECO:0000256" key="3">
    <source>
        <dbReference type="ARBA" id="ARBA00010951"/>
    </source>
</evidence>
<evidence type="ECO:0000256" key="15">
    <source>
        <dbReference type="PIRSR" id="PIRSR000808-4"/>
    </source>
</evidence>
<evidence type="ECO:0000256" key="11">
    <source>
        <dbReference type="ARBA" id="ARBA00023277"/>
    </source>
</evidence>
<name>A0A0J9XIW8_GEOCN</name>
<keyword evidence="8 14" id="KW-0479">Metal-binding</keyword>
<feature type="compositionally biased region" description="Polar residues" evidence="17">
    <location>
        <begin position="36"/>
        <end position="45"/>
    </location>
</feature>
<keyword evidence="15" id="KW-0408">Iron</keyword>
<feature type="active site" description="Tele-UMP-histidine intermediate" evidence="12">
    <location>
        <position position="174"/>
    </location>
</feature>
<protein>
    <recommendedName>
        <fullName evidence="5 16">Galactose-1-phosphate uridylyltransferase</fullName>
        <ecNumber evidence="4 16">2.7.7.12</ecNumber>
    </recommendedName>
</protein>
<reference evidence="21" key="3">
    <citation type="submission" date="2020-01" db="EMBL/GenBank/DDBJ databases">
        <authorList>
            <person name="Perkins V."/>
            <person name="Lessard M.-H."/>
            <person name="Dugat-Bony E."/>
            <person name="Frenette M."/>
            <person name="Labrie S."/>
        </authorList>
    </citation>
    <scope>NUCLEOTIDE SEQUENCE</scope>
    <source>
        <strain evidence="21">LMA-70</strain>
    </source>
</reference>
<evidence type="ECO:0000256" key="12">
    <source>
        <dbReference type="PIRSR" id="PIRSR000808-1"/>
    </source>
</evidence>
<comment type="cofactor">
    <cofactor evidence="15">
        <name>Fe cation</name>
        <dbReference type="ChEBI" id="CHEBI:24875"/>
    </cofactor>
    <text evidence="15">Binds 1 Fe cation per subunit.</text>
</comment>
<feature type="binding site" evidence="14">
    <location>
        <position position="172"/>
    </location>
    <ligand>
        <name>Zn(2+)</name>
        <dbReference type="ChEBI" id="CHEBI:29105"/>
    </ligand>
</feature>
<feature type="binding site" evidence="15">
    <location>
        <position position="289"/>
    </location>
    <ligand>
        <name>Fe cation</name>
        <dbReference type="ChEBI" id="CHEBI:24875"/>
    </ligand>
</feature>
<dbReference type="PANTHER" id="PTHR11943:SF1">
    <property type="entry name" value="GALACTOSE-1-PHOSPHATE URIDYLYLTRANSFERASE"/>
    <property type="match status" value="1"/>
</dbReference>
<dbReference type="InterPro" id="IPR005849">
    <property type="entry name" value="GalP_Utransf_N"/>
</dbReference>
<feature type="binding site" evidence="13">
    <location>
        <begin position="315"/>
        <end position="316"/>
    </location>
    <ligand>
        <name>UDP-alpha-D-glucose</name>
        <dbReference type="ChEBI" id="CHEBI:58885"/>
        <note>ligand shared between dimeric partners</note>
    </ligand>
</feature>
<dbReference type="STRING" id="1173061.A0A0J9XIW8"/>
<dbReference type="FunFam" id="3.30.428.10:FF:000002">
    <property type="entry name" value="Galactose-1-phosphate uridylyltransferase"/>
    <property type="match status" value="1"/>
</dbReference>
<feature type="binding site" evidence="15">
    <location>
        <position position="190"/>
    </location>
    <ligand>
        <name>Fe cation</name>
        <dbReference type="ChEBI" id="CHEBI:24875"/>
    </ligand>
</feature>
<evidence type="ECO:0000256" key="17">
    <source>
        <dbReference type="SAM" id="MobiDB-lite"/>
    </source>
</evidence>
<dbReference type="Pfam" id="PF01087">
    <property type="entry name" value="GalP_UDP_transf"/>
    <property type="match status" value="1"/>
</dbReference>
<dbReference type="GO" id="GO:0005737">
    <property type="term" value="C:cytoplasm"/>
    <property type="evidence" value="ECO:0007669"/>
    <property type="project" value="TreeGrafter"/>
</dbReference>
<dbReference type="InterPro" id="IPR005850">
    <property type="entry name" value="GalP_Utransf_C"/>
</dbReference>
<comment type="caution">
    <text evidence="20">The sequence shown here is derived from an EMBL/GenBank/DDBJ whole genome shotgun (WGS) entry which is preliminary data.</text>
</comment>
<comment type="similarity">
    <text evidence="3 16">Belongs to the galactose-1-phosphate uridylyltransferase type 1 family.</text>
</comment>
<feature type="binding site" description="in other chain" evidence="13">
    <location>
        <position position="161"/>
    </location>
    <ligand>
        <name>UDP-alpha-D-glucose</name>
        <dbReference type="ChEBI" id="CHEBI:58885"/>
        <note>ligand shared between dimeric partners</note>
    </ligand>
</feature>
<dbReference type="GO" id="GO:0033499">
    <property type="term" value="P:galactose catabolic process via UDP-galactose, Leloir pathway"/>
    <property type="evidence" value="ECO:0007669"/>
    <property type="project" value="TreeGrafter"/>
</dbReference>
<feature type="binding site" evidence="15">
    <location>
        <position position="302"/>
    </location>
    <ligand>
        <name>Fe cation</name>
        <dbReference type="ChEBI" id="CHEBI:24875"/>
    </ligand>
</feature>
<dbReference type="PROSITE" id="PS00117">
    <property type="entry name" value="GAL_P_UDP_TRANSF_I"/>
    <property type="match status" value="1"/>
</dbReference>
<evidence type="ECO:0000259" key="19">
    <source>
        <dbReference type="Pfam" id="PF02744"/>
    </source>
</evidence>
<dbReference type="Gene3D" id="3.30.428.10">
    <property type="entry name" value="HIT-like"/>
    <property type="match status" value="2"/>
</dbReference>
<feature type="binding site" evidence="15">
    <location>
        <position position="300"/>
    </location>
    <ligand>
        <name>Fe cation</name>
        <dbReference type="ChEBI" id="CHEBI:24875"/>
    </ligand>
</feature>
<feature type="binding site" description="in other chain" evidence="13">
    <location>
        <begin position="77"/>
        <end position="78"/>
    </location>
    <ligand>
        <name>UDP-alpha-D-glucose</name>
        <dbReference type="ChEBI" id="CHEBI:58885"/>
        <note>ligand shared between dimeric partners</note>
    </ligand>
</feature>
<dbReference type="OrthoDB" id="418412at2759"/>
<feature type="domain" description="Galactose-1-phosphate uridyl transferase C-terminal" evidence="19">
    <location>
        <begin position="195"/>
        <end position="349"/>
    </location>
</feature>
<keyword evidence="10 16" id="KW-0299">Galactose metabolism</keyword>
<dbReference type="FunFam" id="3.30.428.10:FF:000001">
    <property type="entry name" value="Galactose-1-phosphate uridylyltransferase"/>
    <property type="match status" value="1"/>
</dbReference>
<dbReference type="AlphaFoldDB" id="A0A0J9XIW8"/>
<dbReference type="EMBL" id="QQZK01000076">
    <property type="protein sequence ID" value="KAF5098249.1"/>
    <property type="molecule type" value="Genomic_DNA"/>
</dbReference>
<evidence type="ECO:0000256" key="9">
    <source>
        <dbReference type="ARBA" id="ARBA00022833"/>
    </source>
</evidence>
<evidence type="ECO:0000313" key="22">
    <source>
        <dbReference type="Proteomes" id="UP000242525"/>
    </source>
</evidence>
<keyword evidence="11 16" id="KW-0119">Carbohydrate metabolism</keyword>
<feature type="domain" description="Galactose-1-phosphate uridyl transferase N-terminal" evidence="18">
    <location>
        <begin position="6"/>
        <end position="184"/>
    </location>
</feature>
<proteinExistence type="inferred from homology"/>
<feature type="binding site" description="in other chain" evidence="13">
    <location>
        <position position="61"/>
    </location>
    <ligand>
        <name>UDP-alpha-D-glucose</name>
        <dbReference type="ChEBI" id="CHEBI:58885"/>
        <note>ligand shared between dimeric partners</note>
    </ligand>
</feature>
<feature type="binding site" description="in other chain" evidence="13">
    <location>
        <position position="327"/>
    </location>
    <ligand>
        <name>UDP-alpha-D-glucose</name>
        <dbReference type="ChEBI" id="CHEBI:58885"/>
        <note>ligand shared between dimeric partners</note>
    </ligand>
</feature>
<evidence type="ECO:0000256" key="10">
    <source>
        <dbReference type="ARBA" id="ARBA00023144"/>
    </source>
</evidence>
<dbReference type="GO" id="GO:0008270">
    <property type="term" value="F:zinc ion binding"/>
    <property type="evidence" value="ECO:0007669"/>
    <property type="project" value="InterPro"/>
</dbReference>
<evidence type="ECO:0000256" key="13">
    <source>
        <dbReference type="PIRSR" id="PIRSR000808-2"/>
    </source>
</evidence>
<comment type="catalytic activity">
    <reaction evidence="1 16">
        <text>alpha-D-galactose 1-phosphate + UDP-alpha-D-glucose = alpha-D-glucose 1-phosphate + UDP-alpha-D-galactose</text>
        <dbReference type="Rhea" id="RHEA:13989"/>
        <dbReference type="ChEBI" id="CHEBI:58336"/>
        <dbReference type="ChEBI" id="CHEBI:58601"/>
        <dbReference type="ChEBI" id="CHEBI:58885"/>
        <dbReference type="ChEBI" id="CHEBI:66914"/>
        <dbReference type="EC" id="2.7.7.12"/>
    </reaction>
</comment>
<dbReference type="PANTHER" id="PTHR11943">
    <property type="entry name" value="GALACTOSE-1-PHOSPHATE URIDYLYLTRANSFERASE"/>
    <property type="match status" value="1"/>
</dbReference>
<evidence type="ECO:0000313" key="21">
    <source>
        <dbReference type="EMBL" id="KAF5098249.1"/>
    </source>
</evidence>
<feature type="binding site" evidence="13">
    <location>
        <begin position="28"/>
        <end position="31"/>
    </location>
    <ligand>
        <name>UDP-alpha-D-glucose</name>
        <dbReference type="ChEBI" id="CHEBI:58885"/>
        <note>ligand shared between dimeric partners</note>
    </ligand>
</feature>
<feature type="binding site" evidence="14">
    <location>
        <position position="52"/>
    </location>
    <ligand>
        <name>Zn(2+)</name>
        <dbReference type="ChEBI" id="CHEBI:29105"/>
    </ligand>
</feature>
<dbReference type="EMBL" id="CCBN010000022">
    <property type="protein sequence ID" value="CDO57539.1"/>
    <property type="molecule type" value="Genomic_DNA"/>
</dbReference>
<feature type="binding site" evidence="14">
    <location>
        <position position="121"/>
    </location>
    <ligand>
        <name>Zn(2+)</name>
        <dbReference type="ChEBI" id="CHEBI:29105"/>
    </ligand>
</feature>
<organism evidence="20 22">
    <name type="scientific">Geotrichum candidum</name>
    <name type="common">Oospora lactis</name>
    <name type="synonym">Dipodascus geotrichum</name>
    <dbReference type="NCBI Taxonomy" id="1173061"/>
    <lineage>
        <taxon>Eukaryota</taxon>
        <taxon>Fungi</taxon>
        <taxon>Dikarya</taxon>
        <taxon>Ascomycota</taxon>
        <taxon>Saccharomycotina</taxon>
        <taxon>Dipodascomycetes</taxon>
        <taxon>Dipodascales</taxon>
        <taxon>Dipodascaceae</taxon>
        <taxon>Geotrichum</taxon>
    </lineage>
</organism>
<evidence type="ECO:0000256" key="4">
    <source>
        <dbReference type="ARBA" id="ARBA00012384"/>
    </source>
</evidence>
<accession>A0A0J9XIW8</accession>
<evidence type="ECO:0000259" key="18">
    <source>
        <dbReference type="Pfam" id="PF01087"/>
    </source>
</evidence>
<dbReference type="InterPro" id="IPR019779">
    <property type="entry name" value="GalP_UDPtransf1_His-AS"/>
</dbReference>
<keyword evidence="6 16" id="KW-0808">Transferase</keyword>
<evidence type="ECO:0000313" key="20">
    <source>
        <dbReference type="EMBL" id="CDO57539.1"/>
    </source>
</evidence>
<dbReference type="InterPro" id="IPR036265">
    <property type="entry name" value="HIT-like_sf"/>
</dbReference>
<evidence type="ECO:0000256" key="16">
    <source>
        <dbReference type="RuleBase" id="RU000506"/>
    </source>
</evidence>
<feature type="binding site" evidence="14">
    <location>
        <position position="55"/>
    </location>
    <ligand>
        <name>Zn(2+)</name>
        <dbReference type="ChEBI" id="CHEBI:29105"/>
    </ligand>
</feature>